<evidence type="ECO:0000313" key="2">
    <source>
        <dbReference type="EMBL" id="KAF3573885.1"/>
    </source>
</evidence>
<feature type="compositionally biased region" description="Polar residues" evidence="1">
    <location>
        <begin position="27"/>
        <end position="40"/>
    </location>
</feature>
<protein>
    <submittedName>
        <fullName evidence="2">Uncharacterized protein</fullName>
    </submittedName>
</protein>
<proteinExistence type="predicted"/>
<feature type="compositionally biased region" description="Basic and acidic residues" evidence="1">
    <location>
        <begin position="201"/>
        <end position="213"/>
    </location>
</feature>
<dbReference type="Proteomes" id="UP000712600">
    <property type="component" value="Unassembled WGS sequence"/>
</dbReference>
<reference evidence="2" key="1">
    <citation type="submission" date="2019-12" db="EMBL/GenBank/DDBJ databases">
        <title>Genome sequencing and annotation of Brassica cretica.</title>
        <authorList>
            <person name="Studholme D.J."/>
            <person name="Sarris P."/>
        </authorList>
    </citation>
    <scope>NUCLEOTIDE SEQUENCE</scope>
    <source>
        <strain evidence="2">PFS-109/04</strain>
        <tissue evidence="2">Leaf</tissue>
    </source>
</reference>
<feature type="region of interest" description="Disordered" evidence="1">
    <location>
        <begin position="128"/>
        <end position="156"/>
    </location>
</feature>
<dbReference type="AlphaFoldDB" id="A0A8S9RMK7"/>
<dbReference type="EMBL" id="QGKX02000095">
    <property type="protein sequence ID" value="KAF3573885.1"/>
    <property type="molecule type" value="Genomic_DNA"/>
</dbReference>
<comment type="caution">
    <text evidence="2">The sequence shown here is derived from an EMBL/GenBank/DDBJ whole genome shotgun (WGS) entry which is preliminary data.</text>
</comment>
<evidence type="ECO:0000313" key="3">
    <source>
        <dbReference type="Proteomes" id="UP000712600"/>
    </source>
</evidence>
<organism evidence="2 3">
    <name type="scientific">Brassica cretica</name>
    <name type="common">Mustard</name>
    <dbReference type="NCBI Taxonomy" id="69181"/>
    <lineage>
        <taxon>Eukaryota</taxon>
        <taxon>Viridiplantae</taxon>
        <taxon>Streptophyta</taxon>
        <taxon>Embryophyta</taxon>
        <taxon>Tracheophyta</taxon>
        <taxon>Spermatophyta</taxon>
        <taxon>Magnoliopsida</taxon>
        <taxon>eudicotyledons</taxon>
        <taxon>Gunneridae</taxon>
        <taxon>Pentapetalae</taxon>
        <taxon>rosids</taxon>
        <taxon>malvids</taxon>
        <taxon>Brassicales</taxon>
        <taxon>Brassicaceae</taxon>
        <taxon>Brassiceae</taxon>
        <taxon>Brassica</taxon>
    </lineage>
</organism>
<name>A0A8S9RMK7_BRACR</name>
<gene>
    <name evidence="2" type="ORF">F2Q69_00061525</name>
</gene>
<evidence type="ECO:0000256" key="1">
    <source>
        <dbReference type="SAM" id="MobiDB-lite"/>
    </source>
</evidence>
<sequence length="220" mass="24617">MGATYDTRSRRTEGSATSCSGVRHPLRTNTPSTSLENGSDQDGARSAARTQKEEMKLVFGATSRSGVRHPLRAQPLVDNFQEVERPWGASLYQVLECPLDFLEVLGSIWDQKREWEVLFERVEHRNGQWERPTTPAPDETKAARHPAAGFGTRSERQTLKLERAVGATSVTRAPYGVANTAIGATSRSEVMYPLRTQPLVDDFREPDRPRRSEVNNPRAI</sequence>
<feature type="region of interest" description="Disordered" evidence="1">
    <location>
        <begin position="1"/>
        <end position="51"/>
    </location>
</feature>
<accession>A0A8S9RMK7</accession>
<feature type="region of interest" description="Disordered" evidence="1">
    <location>
        <begin position="198"/>
        <end position="220"/>
    </location>
</feature>